<sequence>MSIFTEEKILRLPEVKSRTGIARSTIYKLIDAGDFPPPVALGARAVGWLESDVNEWIASRRVYSPK</sequence>
<evidence type="ECO:0000313" key="2">
    <source>
        <dbReference type="Proteomes" id="UP000281474"/>
    </source>
</evidence>
<gene>
    <name evidence="1" type="ORF">D5018_18000</name>
</gene>
<dbReference type="Proteomes" id="UP000281474">
    <property type="component" value="Unassembled WGS sequence"/>
</dbReference>
<dbReference type="Gene3D" id="1.10.238.160">
    <property type="match status" value="1"/>
</dbReference>
<dbReference type="Pfam" id="PF05930">
    <property type="entry name" value="Phage_AlpA"/>
    <property type="match status" value="1"/>
</dbReference>
<dbReference type="OrthoDB" id="8455288at2"/>
<dbReference type="RefSeq" id="WP_121840379.1">
    <property type="nucleotide sequence ID" value="NZ_ML014830.1"/>
</dbReference>
<dbReference type="SUPFAM" id="SSF46955">
    <property type="entry name" value="Putative DNA-binding domain"/>
    <property type="match status" value="1"/>
</dbReference>
<proteinExistence type="predicted"/>
<organism evidence="1 2">
    <name type="scientific">Parashewanella curva</name>
    <dbReference type="NCBI Taxonomy" id="2338552"/>
    <lineage>
        <taxon>Bacteria</taxon>
        <taxon>Pseudomonadati</taxon>
        <taxon>Pseudomonadota</taxon>
        <taxon>Gammaproteobacteria</taxon>
        <taxon>Alteromonadales</taxon>
        <taxon>Shewanellaceae</taxon>
        <taxon>Parashewanella</taxon>
    </lineage>
</organism>
<evidence type="ECO:0000313" key="1">
    <source>
        <dbReference type="EMBL" id="RLV58303.1"/>
    </source>
</evidence>
<dbReference type="InterPro" id="IPR052931">
    <property type="entry name" value="Prophage_regulatory_activator"/>
</dbReference>
<dbReference type="InterPro" id="IPR010260">
    <property type="entry name" value="AlpA"/>
</dbReference>
<dbReference type="PANTHER" id="PTHR36154">
    <property type="entry name" value="DNA-BINDING TRANSCRIPTIONAL ACTIVATOR ALPA"/>
    <property type="match status" value="1"/>
</dbReference>
<reference evidence="1 2" key="1">
    <citation type="submission" date="2018-09" db="EMBL/GenBank/DDBJ databases">
        <title>Phylogeny of the Shewanellaceae, and recommendation for two new genera, Pseudoshewanella and Parashewanella.</title>
        <authorList>
            <person name="Wang G."/>
        </authorList>
    </citation>
    <scope>NUCLEOTIDE SEQUENCE [LARGE SCALE GENOMIC DNA]</scope>
    <source>
        <strain evidence="1 2">C51</strain>
    </source>
</reference>
<accession>A0A3L8PUP7</accession>
<name>A0A3L8PUP7_9GAMM</name>
<dbReference type="PANTHER" id="PTHR36154:SF1">
    <property type="entry name" value="DNA-BINDING TRANSCRIPTIONAL ACTIVATOR ALPA"/>
    <property type="match status" value="1"/>
</dbReference>
<dbReference type="AlphaFoldDB" id="A0A3L8PUP7"/>
<comment type="caution">
    <text evidence="1">The sequence shown here is derived from an EMBL/GenBank/DDBJ whole genome shotgun (WGS) entry which is preliminary data.</text>
</comment>
<keyword evidence="2" id="KW-1185">Reference proteome</keyword>
<dbReference type="EMBL" id="QZEI01000081">
    <property type="protein sequence ID" value="RLV58303.1"/>
    <property type="molecule type" value="Genomic_DNA"/>
</dbReference>
<dbReference type="InterPro" id="IPR009061">
    <property type="entry name" value="DNA-bd_dom_put_sf"/>
</dbReference>
<protein>
    <submittedName>
        <fullName evidence="1">AlpA family transcriptional regulator</fullName>
    </submittedName>
</protein>